<sequence length="984" mass="108881">MASQSAIYEATLVCRQAFRDAAAMPILQEWAENCLADLNLWANGAGALKVGKASLDARLSSNPDAKMFVVNLLGMLRAFLEGCWETENDGDGDRLDQTMQDARSIIGQLSRITSSIRKAGINARIQKADASYDPHHPQIEALNHHLQLLLLSKPTQCGTLRVETLPHGVLLVSSRDDTIVADSRSLTVIQQRLIEANLKRRHRFLYAQRHAIKLSHSDPAPTASIPIPRGISLAPALNPFAGSTEEPERPKVYSTTTATDVQDPIPLPMRPSVQPTTTVISAISSRVTYPKPPPLRPDQNVFQCPSCCQALPASMSRGSQWKKHLSKDILPYTCILEDCPSPERLYHGRDLWLSHMFTDHGGIPHWVCLACNDSTERPVFYEESGLTDHLDRKHSRGIKPQQIPILASAWRRKRPVTIRSCPLCGLTDPDPDAVLNHVAEHLHSFSLRALPWVPEESESDIDIYAAYFDDHPYFGAGRSVDTGSVGSRSTESSEQMGLEGLPAMESDNGPTENNQLTEENIHRFSEDSRVDQDIMGAFLAGIEHQPPEKTPVLFQRQPSQVDIGEEVIAIEQSESEVDIGEEVIVIEQSDSEFFSTDEDEKQGSLSDQPASSSAVIPPSGSTDDSAPVTFQSPSVAQEDILSPSLSQYVDTGAIPPALLEKAEAAITAGAEAAGFLLDSGMLSRHITPPQGNPGASEPPSNLIVFYDEDKFEYSLDDLYEKCFRCVARLVEFLDNVPCRSLGELELEYTAYRFRNAILDGSDVDILLAEPLHRRNIFMAVTMTMVWEWVFTRYLFGLERQIHLGIKLLEKELRQTLPQEAVNRWLATTLSLLAQDPDVKQQQTLDIQAVSKTIAEVLMSVISEETPGMLELLTDLNEVLRDAVQLSVEMHTQLATYLMLPPLRPEYDNNANLASKIFFNSSLMHDVSGMYASDEEAEHAVVRTVLFPLVVKKGDDQGRGEEEVVIYPAQVVVAKRQGESSAAES</sequence>
<evidence type="ECO:0000256" key="1">
    <source>
        <dbReference type="SAM" id="MobiDB-lite"/>
    </source>
</evidence>
<gene>
    <name evidence="3" type="ORF">AbraCBS73388_008563</name>
</gene>
<feature type="domain" description="C2H2-type" evidence="2">
    <location>
        <begin position="366"/>
        <end position="394"/>
    </location>
</feature>
<comment type="caution">
    <text evidence="3">The sequence shown here is derived from an EMBL/GenBank/DDBJ whole genome shotgun (WGS) entry which is preliminary data.</text>
</comment>
<dbReference type="InterPro" id="IPR053268">
    <property type="entry name" value="Woronin_anchor"/>
</dbReference>
<evidence type="ECO:0000313" key="3">
    <source>
        <dbReference type="EMBL" id="GKZ22415.1"/>
    </source>
</evidence>
<organism evidence="3 4">
    <name type="scientific">Aspergillus brasiliensis</name>
    <dbReference type="NCBI Taxonomy" id="319629"/>
    <lineage>
        <taxon>Eukaryota</taxon>
        <taxon>Fungi</taxon>
        <taxon>Dikarya</taxon>
        <taxon>Ascomycota</taxon>
        <taxon>Pezizomycotina</taxon>
        <taxon>Eurotiomycetes</taxon>
        <taxon>Eurotiomycetidae</taxon>
        <taxon>Eurotiales</taxon>
        <taxon>Aspergillaceae</taxon>
        <taxon>Aspergillus</taxon>
        <taxon>Aspergillus subgen. Circumdati</taxon>
    </lineage>
</organism>
<accession>A0A9W6DP04</accession>
<dbReference type="PANTHER" id="PTHR40641">
    <property type="entry name" value="INVOLUCRIN REPEAT PROTEIN (AFU_ORTHOLOGUE AFUA_2G08060)"/>
    <property type="match status" value="1"/>
</dbReference>
<name>A0A9W6DP04_9EURO</name>
<feature type="domain" description="C2H2-type" evidence="2">
    <location>
        <begin position="332"/>
        <end position="360"/>
    </location>
</feature>
<dbReference type="AlphaFoldDB" id="A0A9W6DP04"/>
<dbReference type="SMART" id="SM00355">
    <property type="entry name" value="ZnF_C2H2"/>
    <property type="match status" value="3"/>
</dbReference>
<reference evidence="3" key="1">
    <citation type="submission" date="2022-07" db="EMBL/GenBank/DDBJ databases">
        <title>Taxonomy of Aspergillus series Nigri: significant species reduction supported by multi-species coalescent approaches.</title>
        <authorList>
            <person name="Bian C."/>
            <person name="Kusuya Y."/>
            <person name="Sklenar F."/>
            <person name="D'hooge E."/>
            <person name="Yaguchi T."/>
            <person name="Takahashi H."/>
            <person name="Hubka V."/>
        </authorList>
    </citation>
    <scope>NUCLEOTIDE SEQUENCE</scope>
    <source>
        <strain evidence="3">CBS 733.88</strain>
    </source>
</reference>
<dbReference type="EMBL" id="BROQ01000051">
    <property type="protein sequence ID" value="GKZ22415.1"/>
    <property type="molecule type" value="Genomic_DNA"/>
</dbReference>
<evidence type="ECO:0000259" key="2">
    <source>
        <dbReference type="SMART" id="SM00355"/>
    </source>
</evidence>
<proteinExistence type="predicted"/>
<dbReference type="InterPro" id="IPR013087">
    <property type="entry name" value="Znf_C2H2_type"/>
</dbReference>
<feature type="domain" description="C2H2-type" evidence="2">
    <location>
        <begin position="419"/>
        <end position="441"/>
    </location>
</feature>
<protein>
    <recommendedName>
        <fullName evidence="2">C2H2-type domain-containing protein</fullName>
    </recommendedName>
</protein>
<feature type="compositionally biased region" description="Polar residues" evidence="1">
    <location>
        <begin position="603"/>
        <end position="629"/>
    </location>
</feature>
<feature type="region of interest" description="Disordered" evidence="1">
    <location>
        <begin position="594"/>
        <end position="629"/>
    </location>
</feature>
<dbReference type="Proteomes" id="UP001143548">
    <property type="component" value="Unassembled WGS sequence"/>
</dbReference>
<evidence type="ECO:0000313" key="4">
    <source>
        <dbReference type="Proteomes" id="UP001143548"/>
    </source>
</evidence>
<dbReference type="PANTHER" id="PTHR40641:SF2">
    <property type="entry name" value="INVOLUCRIN REPEAT PROTEIN"/>
    <property type="match status" value="1"/>
</dbReference>